<dbReference type="AlphaFoldDB" id="A0A7S1Q4H4"/>
<evidence type="ECO:0000313" key="1">
    <source>
        <dbReference type="EMBL" id="CAD9119210.1"/>
    </source>
</evidence>
<protein>
    <submittedName>
        <fullName evidence="1">Uncharacterized protein</fullName>
    </submittedName>
</protein>
<proteinExistence type="predicted"/>
<sequence length="141" mass="15577">MEALLGRFDGDRAQRDRQHGALRDLLAQEKGERDSHHASIQERVVNLEGTLGSGLDKHAKEIAATKDAHAQLLSDSRARAAHHGTLADRVDKLEKAVADTGCRYDKELKMASASVEAVNRRLNMIKEVWSEDTPRVPGKGF</sequence>
<reference evidence="1" key="1">
    <citation type="submission" date="2021-01" db="EMBL/GenBank/DDBJ databases">
        <authorList>
            <person name="Corre E."/>
            <person name="Pelletier E."/>
            <person name="Niang G."/>
            <person name="Scheremetjew M."/>
            <person name="Finn R."/>
            <person name="Kale V."/>
            <person name="Holt S."/>
            <person name="Cochrane G."/>
            <person name="Meng A."/>
            <person name="Brown T."/>
            <person name="Cohen L."/>
        </authorList>
    </citation>
    <scope>NUCLEOTIDE SEQUENCE</scope>
    <source>
        <strain evidence="1">OF101</strain>
    </source>
</reference>
<gene>
    <name evidence="1" type="ORF">ACAT0790_LOCUS16381</name>
</gene>
<accession>A0A7S1Q4H4</accession>
<name>A0A7S1Q4H4_ALECA</name>
<organism evidence="1">
    <name type="scientific">Alexandrium catenella</name>
    <name type="common">Red tide dinoflagellate</name>
    <name type="synonym">Gonyaulax catenella</name>
    <dbReference type="NCBI Taxonomy" id="2925"/>
    <lineage>
        <taxon>Eukaryota</taxon>
        <taxon>Sar</taxon>
        <taxon>Alveolata</taxon>
        <taxon>Dinophyceae</taxon>
        <taxon>Gonyaulacales</taxon>
        <taxon>Pyrocystaceae</taxon>
        <taxon>Alexandrium</taxon>
    </lineage>
</organism>
<dbReference type="EMBL" id="HBGE01027219">
    <property type="protein sequence ID" value="CAD9119210.1"/>
    <property type="molecule type" value="Transcribed_RNA"/>
</dbReference>